<keyword evidence="5" id="KW-0531">Neurotransmitter degradation</keyword>
<dbReference type="EC" id="2.1.1.6" evidence="1"/>
<protein>
    <recommendedName>
        <fullName evidence="1">catechol O-methyltransferase</fullName>
        <ecNumber evidence="1">2.1.1.6</ecNumber>
    </recommendedName>
</protein>
<comment type="similarity">
    <text evidence="7">Belongs to the class I-like SAM-binding methyltransferase superfamily. Cation-dependent O-methyltransferase family.</text>
</comment>
<dbReference type="GO" id="GO:0042417">
    <property type="term" value="P:dopamine metabolic process"/>
    <property type="evidence" value="ECO:0007669"/>
    <property type="project" value="TreeGrafter"/>
</dbReference>
<dbReference type="Proteomes" id="UP000694552">
    <property type="component" value="Unplaced"/>
</dbReference>
<keyword evidence="8" id="KW-0472">Membrane</keyword>
<sequence length="262" mass="29352">MVGHGLFSLIFTKRIPLSCATLTLGCFSLSFQMLESSSVLLFIVFVLLFILLLFVVLIRKNGTAALIWNEIIREKITNFIMNQSKEQRILNFVLQNAVRGDPCSVLDTIDQYCSQKEWAMNVGNEKGLILDKTVEEANPSVALELGTYCGYSAVRIARVLKAGAHLLTVEFNPEFAAIAKQMIEFAGVQDKVKLLEGPSEEIIPQLKKKYEVDTVDFVFLDHWKDRYTPDTILLQVSLRSVCMVTNQNTSPKNILILGAGET</sequence>
<reference evidence="9" key="2">
    <citation type="submission" date="2025-09" db="UniProtKB">
        <authorList>
            <consortium name="Ensembl"/>
        </authorList>
    </citation>
    <scope>IDENTIFICATION</scope>
</reference>
<accession>A0A8C8B8Y3</accession>
<keyword evidence="2" id="KW-0489">Methyltransferase</keyword>
<dbReference type="FunFam" id="3.40.50.150:FF:000054">
    <property type="entry name" value="Catechol O-methyltransferase"/>
    <property type="match status" value="1"/>
</dbReference>
<dbReference type="GO" id="GO:0032502">
    <property type="term" value="P:developmental process"/>
    <property type="evidence" value="ECO:0007669"/>
    <property type="project" value="TreeGrafter"/>
</dbReference>
<dbReference type="GO" id="GO:0032259">
    <property type="term" value="P:methylation"/>
    <property type="evidence" value="ECO:0007669"/>
    <property type="project" value="UniProtKB-KW"/>
</dbReference>
<evidence type="ECO:0000256" key="5">
    <source>
        <dbReference type="ARBA" id="ARBA00022867"/>
    </source>
</evidence>
<dbReference type="GO" id="GO:0030424">
    <property type="term" value="C:axon"/>
    <property type="evidence" value="ECO:0007669"/>
    <property type="project" value="TreeGrafter"/>
</dbReference>
<evidence type="ECO:0000313" key="10">
    <source>
        <dbReference type="Proteomes" id="UP000694552"/>
    </source>
</evidence>
<dbReference type="Ensembl" id="ENSOSUT00000018300.1">
    <property type="protein sequence ID" value="ENSOSUP00000017706.1"/>
    <property type="gene ID" value="ENSOSUG00000012547.1"/>
</dbReference>
<dbReference type="Gene3D" id="3.40.50.150">
    <property type="entry name" value="Vaccinia Virus protein VP39"/>
    <property type="match status" value="1"/>
</dbReference>
<keyword evidence="8" id="KW-1133">Transmembrane helix</keyword>
<dbReference type="AlphaFoldDB" id="A0A8C8B8Y3"/>
<dbReference type="SUPFAM" id="SSF53335">
    <property type="entry name" value="S-adenosyl-L-methionine-dependent methyltransferases"/>
    <property type="match status" value="1"/>
</dbReference>
<evidence type="ECO:0000313" key="9">
    <source>
        <dbReference type="Ensembl" id="ENSOSUP00000017706.1"/>
    </source>
</evidence>
<evidence type="ECO:0000256" key="6">
    <source>
        <dbReference type="ARBA" id="ARBA00022939"/>
    </source>
</evidence>
<reference evidence="9" key="1">
    <citation type="submission" date="2025-08" db="UniProtKB">
        <authorList>
            <consortium name="Ensembl"/>
        </authorList>
    </citation>
    <scope>IDENTIFICATION</scope>
</reference>
<dbReference type="PANTHER" id="PTHR43836:SF3">
    <property type="entry name" value="CATECHOL O-METHYLTRANSFERASE"/>
    <property type="match status" value="1"/>
</dbReference>
<name>A0A8C8B8Y3_9STRI</name>
<dbReference type="Pfam" id="PF01596">
    <property type="entry name" value="Methyltransf_3"/>
    <property type="match status" value="1"/>
</dbReference>
<dbReference type="PROSITE" id="PS51682">
    <property type="entry name" value="SAM_OMT_I"/>
    <property type="match status" value="1"/>
</dbReference>
<evidence type="ECO:0000256" key="4">
    <source>
        <dbReference type="ARBA" id="ARBA00022691"/>
    </source>
</evidence>
<dbReference type="GO" id="GO:0016206">
    <property type="term" value="F:catechol O-methyltransferase activity"/>
    <property type="evidence" value="ECO:0007669"/>
    <property type="project" value="UniProtKB-EC"/>
</dbReference>
<evidence type="ECO:0000256" key="3">
    <source>
        <dbReference type="ARBA" id="ARBA00022679"/>
    </source>
</evidence>
<evidence type="ECO:0000256" key="1">
    <source>
        <dbReference type="ARBA" id="ARBA00012880"/>
    </source>
</evidence>
<keyword evidence="10" id="KW-1185">Reference proteome</keyword>
<keyword evidence="3" id="KW-0808">Transferase</keyword>
<keyword evidence="8" id="KW-0812">Transmembrane</keyword>
<dbReference type="GO" id="GO:0042424">
    <property type="term" value="P:catecholamine catabolic process"/>
    <property type="evidence" value="ECO:0007669"/>
    <property type="project" value="TreeGrafter"/>
</dbReference>
<feature type="transmembrane region" description="Helical" evidence="8">
    <location>
        <begin position="39"/>
        <end position="58"/>
    </location>
</feature>
<evidence type="ECO:0000256" key="7">
    <source>
        <dbReference type="ARBA" id="ARBA00023453"/>
    </source>
</evidence>
<dbReference type="InterPro" id="IPR029063">
    <property type="entry name" value="SAM-dependent_MTases_sf"/>
</dbReference>
<dbReference type="GO" id="GO:0030425">
    <property type="term" value="C:dendrite"/>
    <property type="evidence" value="ECO:0007669"/>
    <property type="project" value="TreeGrafter"/>
</dbReference>
<evidence type="ECO:0000256" key="8">
    <source>
        <dbReference type="SAM" id="Phobius"/>
    </source>
</evidence>
<dbReference type="CDD" id="cd02440">
    <property type="entry name" value="AdoMet_MTases"/>
    <property type="match status" value="1"/>
</dbReference>
<evidence type="ECO:0000256" key="2">
    <source>
        <dbReference type="ARBA" id="ARBA00022603"/>
    </source>
</evidence>
<proteinExistence type="inferred from homology"/>
<dbReference type="PANTHER" id="PTHR43836">
    <property type="entry name" value="CATECHOL O-METHYLTRANSFERASE 1-RELATED"/>
    <property type="match status" value="1"/>
</dbReference>
<keyword evidence="6" id="KW-0128">Catecholamine metabolism</keyword>
<dbReference type="InterPro" id="IPR002935">
    <property type="entry name" value="SAM_O-MeTrfase"/>
</dbReference>
<dbReference type="GO" id="GO:0016020">
    <property type="term" value="C:membrane"/>
    <property type="evidence" value="ECO:0007669"/>
    <property type="project" value="TreeGrafter"/>
</dbReference>
<keyword evidence="4" id="KW-0949">S-adenosyl-L-methionine</keyword>
<organism evidence="9 10">
    <name type="scientific">Otus sunia</name>
    <name type="common">Oriental scops-owl</name>
    <dbReference type="NCBI Taxonomy" id="257818"/>
    <lineage>
        <taxon>Eukaryota</taxon>
        <taxon>Metazoa</taxon>
        <taxon>Chordata</taxon>
        <taxon>Craniata</taxon>
        <taxon>Vertebrata</taxon>
        <taxon>Euteleostomi</taxon>
        <taxon>Archelosauria</taxon>
        <taxon>Archosauria</taxon>
        <taxon>Dinosauria</taxon>
        <taxon>Saurischia</taxon>
        <taxon>Theropoda</taxon>
        <taxon>Coelurosauria</taxon>
        <taxon>Aves</taxon>
        <taxon>Neognathae</taxon>
        <taxon>Neoaves</taxon>
        <taxon>Telluraves</taxon>
        <taxon>Strigiformes</taxon>
        <taxon>Strigidae</taxon>
        <taxon>Otus</taxon>
    </lineage>
</organism>